<evidence type="ECO:0000256" key="2">
    <source>
        <dbReference type="ARBA" id="ARBA00023065"/>
    </source>
</evidence>
<sequence length="243" mass="27286">MSELPEKIPLFILDSNESPALFIIHYTKWVVDLPSFPSFESDVFIIDSPKGEDLILGYDFLYHLNPIIDWKNGFITYDSSNKDSSSINSSASNALDTAVNSIALVGGLNTPSLPSSVHIPSIMPSQPLLQSRDEILKEIKDVGEDVGISSLHLFQGDMDFPPLSFHALLEEQWDEEEEPEEIEKVLKVVPPAYHQYLDVFYKVKAEKRPPHQACDHHIKLEGLLPPVNVIYSLSNQESETLQA</sequence>
<dbReference type="OrthoDB" id="128646at2759"/>
<name>A0A9Q3GKR1_9BASI</name>
<gene>
    <name evidence="3" type="ORF">O181_009932</name>
</gene>
<accession>A0A9Q3GKR1</accession>
<dbReference type="PROSITE" id="PS00152">
    <property type="entry name" value="ATPASE_ALPHA_BETA"/>
    <property type="match status" value="1"/>
</dbReference>
<evidence type="ECO:0000256" key="1">
    <source>
        <dbReference type="ARBA" id="ARBA00022448"/>
    </source>
</evidence>
<proteinExistence type="predicted"/>
<keyword evidence="4" id="KW-1185">Reference proteome</keyword>
<dbReference type="GO" id="GO:0005524">
    <property type="term" value="F:ATP binding"/>
    <property type="evidence" value="ECO:0007669"/>
    <property type="project" value="InterPro"/>
</dbReference>
<organism evidence="3 4">
    <name type="scientific">Austropuccinia psidii MF-1</name>
    <dbReference type="NCBI Taxonomy" id="1389203"/>
    <lineage>
        <taxon>Eukaryota</taxon>
        <taxon>Fungi</taxon>
        <taxon>Dikarya</taxon>
        <taxon>Basidiomycota</taxon>
        <taxon>Pucciniomycotina</taxon>
        <taxon>Pucciniomycetes</taxon>
        <taxon>Pucciniales</taxon>
        <taxon>Sphaerophragmiaceae</taxon>
        <taxon>Austropuccinia</taxon>
    </lineage>
</organism>
<dbReference type="InterPro" id="IPR020003">
    <property type="entry name" value="ATPase_a/bsu_AS"/>
</dbReference>
<keyword evidence="1" id="KW-0813">Transport</keyword>
<protein>
    <submittedName>
        <fullName evidence="3">Uncharacterized protein</fullName>
    </submittedName>
</protein>
<dbReference type="EMBL" id="AVOT02002399">
    <property type="protein sequence ID" value="MBW0470217.1"/>
    <property type="molecule type" value="Genomic_DNA"/>
</dbReference>
<dbReference type="Gene3D" id="2.40.70.10">
    <property type="entry name" value="Acid Proteases"/>
    <property type="match status" value="1"/>
</dbReference>
<reference evidence="3" key="1">
    <citation type="submission" date="2021-03" db="EMBL/GenBank/DDBJ databases">
        <title>Draft genome sequence of rust myrtle Austropuccinia psidii MF-1, a brazilian biotype.</title>
        <authorList>
            <person name="Quecine M.C."/>
            <person name="Pachon D.M.R."/>
            <person name="Bonatelli M.L."/>
            <person name="Correr F.H."/>
            <person name="Franceschini L.M."/>
            <person name="Leite T.F."/>
            <person name="Margarido G.R.A."/>
            <person name="Almeida C.A."/>
            <person name="Ferrarezi J.A."/>
            <person name="Labate C.A."/>
        </authorList>
    </citation>
    <scope>NUCLEOTIDE SEQUENCE</scope>
    <source>
        <strain evidence="3">MF-1</strain>
    </source>
</reference>
<comment type="caution">
    <text evidence="3">The sequence shown here is derived from an EMBL/GenBank/DDBJ whole genome shotgun (WGS) entry which is preliminary data.</text>
</comment>
<dbReference type="InterPro" id="IPR021109">
    <property type="entry name" value="Peptidase_aspartic_dom_sf"/>
</dbReference>
<evidence type="ECO:0000313" key="3">
    <source>
        <dbReference type="EMBL" id="MBW0470217.1"/>
    </source>
</evidence>
<dbReference type="AlphaFoldDB" id="A0A9Q3GKR1"/>
<evidence type="ECO:0000313" key="4">
    <source>
        <dbReference type="Proteomes" id="UP000765509"/>
    </source>
</evidence>
<keyword evidence="2" id="KW-0406">Ion transport</keyword>
<dbReference type="Proteomes" id="UP000765509">
    <property type="component" value="Unassembled WGS sequence"/>
</dbReference>